<reference evidence="2 3" key="1">
    <citation type="journal article" date="2016" name="Sci. Rep.">
        <title>Metabolic traits of an uncultured archaeal lineage -MSBL1- from brine pools of the Red Sea.</title>
        <authorList>
            <person name="Mwirichia R."/>
            <person name="Alam I."/>
            <person name="Rashid M."/>
            <person name="Vinu M."/>
            <person name="Ba-Alawi W."/>
            <person name="Anthony Kamau A."/>
            <person name="Kamanda Ngugi D."/>
            <person name="Goker M."/>
            <person name="Klenk H.P."/>
            <person name="Bajic V."/>
            <person name="Stingl U."/>
        </authorList>
    </citation>
    <scope>NUCLEOTIDE SEQUENCE [LARGE SCALE GENOMIC DNA]</scope>
    <source>
        <strain evidence="2">SCGC-AAA385D11</strain>
    </source>
</reference>
<proteinExistence type="predicted"/>
<sequence length="89" mass="10726">MSPIEEERILEYQASVDIVKEAVRACYQEEPTRFKDYELRDPGAFHELPICREISMRVEQPWAHTESEENHEKIKRIKEKINKKGKKRR</sequence>
<accession>A0A133VPC2</accession>
<keyword evidence="3" id="KW-1185">Reference proteome</keyword>
<dbReference type="EMBL" id="LHYK01000004">
    <property type="protein sequence ID" value="KXB08282.1"/>
    <property type="molecule type" value="Genomic_DNA"/>
</dbReference>
<feature type="compositionally biased region" description="Basic residues" evidence="1">
    <location>
        <begin position="73"/>
        <end position="89"/>
    </location>
</feature>
<comment type="caution">
    <text evidence="2">The sequence shown here is derived from an EMBL/GenBank/DDBJ whole genome shotgun (WGS) entry which is preliminary data.</text>
</comment>
<feature type="region of interest" description="Disordered" evidence="1">
    <location>
        <begin position="62"/>
        <end position="89"/>
    </location>
</feature>
<evidence type="ECO:0000256" key="1">
    <source>
        <dbReference type="SAM" id="MobiDB-lite"/>
    </source>
</evidence>
<gene>
    <name evidence="2" type="ORF">AKJ58_00335</name>
</gene>
<evidence type="ECO:0000313" key="3">
    <source>
        <dbReference type="Proteomes" id="UP000070256"/>
    </source>
</evidence>
<evidence type="ECO:0000313" key="2">
    <source>
        <dbReference type="EMBL" id="KXB08282.1"/>
    </source>
</evidence>
<dbReference type="Proteomes" id="UP000070256">
    <property type="component" value="Unassembled WGS sequence"/>
</dbReference>
<organism evidence="2 3">
    <name type="scientific">candidate division MSBL1 archaeon SCGC-AAA385D11</name>
    <dbReference type="NCBI Taxonomy" id="1698286"/>
    <lineage>
        <taxon>Archaea</taxon>
        <taxon>Methanobacteriati</taxon>
        <taxon>Methanobacteriota</taxon>
        <taxon>candidate division MSBL1</taxon>
    </lineage>
</organism>
<name>A0A133VPC2_9EURY</name>
<dbReference type="AlphaFoldDB" id="A0A133VPC2"/>
<protein>
    <submittedName>
        <fullName evidence="2">Uncharacterized protein</fullName>
    </submittedName>
</protein>